<dbReference type="PANTHER" id="PTHR34135:SF2">
    <property type="entry name" value="LYSOZYME"/>
    <property type="match status" value="1"/>
</dbReference>
<dbReference type="EMBL" id="BMMK01000006">
    <property type="protein sequence ID" value="GGM48333.1"/>
    <property type="molecule type" value="Genomic_DNA"/>
</dbReference>
<organism evidence="4 5">
    <name type="scientific">Longimycelium tulufanense</name>
    <dbReference type="NCBI Taxonomy" id="907463"/>
    <lineage>
        <taxon>Bacteria</taxon>
        <taxon>Bacillati</taxon>
        <taxon>Actinomycetota</taxon>
        <taxon>Actinomycetes</taxon>
        <taxon>Pseudonocardiales</taxon>
        <taxon>Pseudonocardiaceae</taxon>
        <taxon>Longimycelium</taxon>
    </lineage>
</organism>
<evidence type="ECO:0000313" key="4">
    <source>
        <dbReference type="EMBL" id="GGM48333.1"/>
    </source>
</evidence>
<evidence type="ECO:0000313" key="5">
    <source>
        <dbReference type="Proteomes" id="UP000637578"/>
    </source>
</evidence>
<dbReference type="Pfam" id="PF01183">
    <property type="entry name" value="Glyco_hydro_25"/>
    <property type="match status" value="1"/>
</dbReference>
<keyword evidence="3" id="KW-0326">Glycosidase</keyword>
<evidence type="ECO:0000256" key="2">
    <source>
        <dbReference type="ARBA" id="ARBA00022801"/>
    </source>
</evidence>
<reference evidence="4" key="2">
    <citation type="submission" date="2020-09" db="EMBL/GenBank/DDBJ databases">
        <authorList>
            <person name="Sun Q."/>
            <person name="Zhou Y."/>
        </authorList>
    </citation>
    <scope>NUCLEOTIDE SEQUENCE</scope>
    <source>
        <strain evidence="4">CGMCC 4.5737</strain>
    </source>
</reference>
<proteinExistence type="inferred from homology"/>
<protein>
    <recommendedName>
        <fullName evidence="6">Lysozyme</fullName>
    </recommendedName>
</protein>
<keyword evidence="5" id="KW-1185">Reference proteome</keyword>
<dbReference type="InterPro" id="IPR002053">
    <property type="entry name" value="Glyco_hydro_25"/>
</dbReference>
<evidence type="ECO:0008006" key="6">
    <source>
        <dbReference type="Google" id="ProtNLM"/>
    </source>
</evidence>
<dbReference type="PANTHER" id="PTHR34135">
    <property type="entry name" value="LYSOZYME"/>
    <property type="match status" value="1"/>
</dbReference>
<accession>A0A8J3FVX3</accession>
<dbReference type="GO" id="GO:0009253">
    <property type="term" value="P:peptidoglycan catabolic process"/>
    <property type="evidence" value="ECO:0007669"/>
    <property type="project" value="InterPro"/>
</dbReference>
<dbReference type="InterPro" id="IPR018077">
    <property type="entry name" value="Glyco_hydro_fam25_subgr"/>
</dbReference>
<dbReference type="SUPFAM" id="SSF51445">
    <property type="entry name" value="(Trans)glycosidases"/>
    <property type="match status" value="1"/>
</dbReference>
<dbReference type="RefSeq" id="WP_189056042.1">
    <property type="nucleotide sequence ID" value="NZ_BMMK01000006.1"/>
</dbReference>
<keyword evidence="2" id="KW-0378">Hydrolase</keyword>
<dbReference type="Gene3D" id="3.20.20.80">
    <property type="entry name" value="Glycosidases"/>
    <property type="match status" value="1"/>
</dbReference>
<dbReference type="Proteomes" id="UP000637578">
    <property type="component" value="Unassembled WGS sequence"/>
</dbReference>
<evidence type="ECO:0000256" key="1">
    <source>
        <dbReference type="ARBA" id="ARBA00010646"/>
    </source>
</evidence>
<gene>
    <name evidence="4" type="ORF">GCM10012275_19180</name>
</gene>
<dbReference type="InterPro" id="IPR017853">
    <property type="entry name" value="GH"/>
</dbReference>
<reference evidence="4" key="1">
    <citation type="journal article" date="2014" name="Int. J. Syst. Evol. Microbiol.">
        <title>Complete genome sequence of Corynebacterium casei LMG S-19264T (=DSM 44701T), isolated from a smear-ripened cheese.</title>
        <authorList>
            <consortium name="US DOE Joint Genome Institute (JGI-PGF)"/>
            <person name="Walter F."/>
            <person name="Albersmeier A."/>
            <person name="Kalinowski J."/>
            <person name="Ruckert C."/>
        </authorList>
    </citation>
    <scope>NUCLEOTIDE SEQUENCE</scope>
    <source>
        <strain evidence="4">CGMCC 4.5737</strain>
    </source>
</reference>
<comment type="caution">
    <text evidence="4">The sequence shown here is derived from an EMBL/GenBank/DDBJ whole genome shotgun (WGS) entry which is preliminary data.</text>
</comment>
<name>A0A8J3FVX3_9PSEU</name>
<evidence type="ECO:0000256" key="3">
    <source>
        <dbReference type="ARBA" id="ARBA00023295"/>
    </source>
</evidence>
<sequence length="288" mass="31251">MSTGIDVSSHQGYPDWGAVRGGGIEFAYIKASEGVGWVSPTLDTQFRAARAAGLVTGLYHFARPDTGNAPGAEAETFADQIRPLGGCGPGFLPPCLDIEVTAPDLAGWCGEFIARLRHRLDGDQRVLVYASTNFITAHLGEDWANRHDVWWWVAHYGRRPGQPGHLTPRVVLHQYTSAGAVPGVGGSVDMNVAVRPLGELTEGDDMFTDEDRRRLVEIYEWWQGGSEGVRFAGPHALSLYRIEQVLNEVADLLRPGIEGVRHAGPYALALDKINAALAELRGADTAQE</sequence>
<dbReference type="GO" id="GO:0016052">
    <property type="term" value="P:carbohydrate catabolic process"/>
    <property type="evidence" value="ECO:0007669"/>
    <property type="project" value="TreeGrafter"/>
</dbReference>
<dbReference type="GO" id="GO:0016998">
    <property type="term" value="P:cell wall macromolecule catabolic process"/>
    <property type="evidence" value="ECO:0007669"/>
    <property type="project" value="InterPro"/>
</dbReference>
<dbReference type="GO" id="GO:0003796">
    <property type="term" value="F:lysozyme activity"/>
    <property type="evidence" value="ECO:0007669"/>
    <property type="project" value="InterPro"/>
</dbReference>
<dbReference type="AlphaFoldDB" id="A0A8J3FVX3"/>
<dbReference type="SMART" id="SM00641">
    <property type="entry name" value="Glyco_25"/>
    <property type="match status" value="1"/>
</dbReference>
<comment type="similarity">
    <text evidence="1">Belongs to the glycosyl hydrolase 25 family.</text>
</comment>
<dbReference type="CDD" id="cd00599">
    <property type="entry name" value="GH25_muramidase"/>
    <property type="match status" value="1"/>
</dbReference>
<dbReference type="PROSITE" id="PS51904">
    <property type="entry name" value="GLYCOSYL_HYDROL_F25_2"/>
    <property type="match status" value="1"/>
</dbReference>